<dbReference type="FunFam" id="2.30.38.10:FF:000001">
    <property type="entry name" value="Non-ribosomal peptide synthetase PvdI"/>
    <property type="match status" value="2"/>
</dbReference>
<dbReference type="PATRIC" id="fig|880157.4.peg.2384"/>
<proteinExistence type="inferred from homology"/>
<evidence type="ECO:0000256" key="4">
    <source>
        <dbReference type="ARBA" id="ARBA00022553"/>
    </source>
</evidence>
<keyword evidence="3" id="KW-0596">Phosphopantetheine</keyword>
<organism evidence="6 7">
    <name type="scientific">Xenorhabdus khoisanae</name>
    <dbReference type="NCBI Taxonomy" id="880157"/>
    <lineage>
        <taxon>Bacteria</taxon>
        <taxon>Pseudomonadati</taxon>
        <taxon>Pseudomonadota</taxon>
        <taxon>Gammaproteobacteria</taxon>
        <taxon>Enterobacterales</taxon>
        <taxon>Morganellaceae</taxon>
        <taxon>Xenorhabdus</taxon>
    </lineage>
</organism>
<dbReference type="InterPro" id="IPR010071">
    <property type="entry name" value="AA_adenyl_dom"/>
</dbReference>
<dbReference type="GO" id="GO:0044550">
    <property type="term" value="P:secondary metabolite biosynthetic process"/>
    <property type="evidence" value="ECO:0007669"/>
    <property type="project" value="TreeGrafter"/>
</dbReference>
<dbReference type="InterPro" id="IPR020845">
    <property type="entry name" value="AMP-binding_CS"/>
</dbReference>
<dbReference type="SMART" id="SM00823">
    <property type="entry name" value="PKS_PP"/>
    <property type="match status" value="2"/>
</dbReference>
<dbReference type="InterPro" id="IPR036736">
    <property type="entry name" value="ACP-like_sf"/>
</dbReference>
<comment type="similarity">
    <text evidence="2">Belongs to the ATP-dependent AMP-binding enzyme family.</text>
</comment>
<dbReference type="GO" id="GO:0031177">
    <property type="term" value="F:phosphopantetheine binding"/>
    <property type="evidence" value="ECO:0007669"/>
    <property type="project" value="InterPro"/>
</dbReference>
<feature type="domain" description="Carrier" evidence="5">
    <location>
        <begin position="294"/>
        <end position="368"/>
    </location>
</feature>
<evidence type="ECO:0000313" key="7">
    <source>
        <dbReference type="Proteomes" id="UP000036277"/>
    </source>
</evidence>
<dbReference type="InterPro" id="IPR020806">
    <property type="entry name" value="PKS_PP-bd"/>
</dbReference>
<evidence type="ECO:0000256" key="3">
    <source>
        <dbReference type="ARBA" id="ARBA00022450"/>
    </source>
</evidence>
<dbReference type="SUPFAM" id="SSF52777">
    <property type="entry name" value="CoA-dependent acyltransferases"/>
    <property type="match status" value="4"/>
</dbReference>
<keyword evidence="7" id="KW-1185">Reference proteome</keyword>
<dbReference type="GO" id="GO:0003824">
    <property type="term" value="F:catalytic activity"/>
    <property type="evidence" value="ECO:0007669"/>
    <property type="project" value="InterPro"/>
</dbReference>
<dbReference type="Gene3D" id="3.30.300.30">
    <property type="match status" value="2"/>
</dbReference>
<dbReference type="InterPro" id="IPR006162">
    <property type="entry name" value="Ppantetheine_attach_site"/>
</dbReference>
<dbReference type="InterPro" id="IPR000873">
    <property type="entry name" value="AMP-dep_synth/lig_dom"/>
</dbReference>
<dbReference type="PROSITE" id="PS50075">
    <property type="entry name" value="CARRIER"/>
    <property type="match status" value="2"/>
</dbReference>
<keyword evidence="4" id="KW-0597">Phosphoprotein</keyword>
<dbReference type="Gene3D" id="2.30.38.10">
    <property type="entry name" value="Luciferase, Domain 3"/>
    <property type="match status" value="1"/>
</dbReference>
<dbReference type="InterPro" id="IPR023213">
    <property type="entry name" value="CAT-like_dom_sf"/>
</dbReference>
<dbReference type="Gene3D" id="3.30.559.10">
    <property type="entry name" value="Chloramphenicol acetyltransferase-like domain"/>
    <property type="match status" value="2"/>
</dbReference>
<dbReference type="Pfam" id="PF13193">
    <property type="entry name" value="AMP-binding_C"/>
    <property type="match status" value="2"/>
</dbReference>
<dbReference type="Pfam" id="PF00501">
    <property type="entry name" value="AMP-binding"/>
    <property type="match status" value="3"/>
</dbReference>
<dbReference type="FunFam" id="3.40.50.980:FF:000001">
    <property type="entry name" value="Non-ribosomal peptide synthetase"/>
    <property type="match status" value="1"/>
</dbReference>
<dbReference type="OrthoDB" id="9757559at2"/>
<dbReference type="GO" id="GO:0043041">
    <property type="term" value="P:amino acid activation for nonribosomal peptide biosynthetic process"/>
    <property type="evidence" value="ECO:0007669"/>
    <property type="project" value="TreeGrafter"/>
</dbReference>
<dbReference type="Gene3D" id="3.30.559.30">
    <property type="entry name" value="Nonribosomal peptide synthetase, condensation domain"/>
    <property type="match status" value="2"/>
</dbReference>
<feature type="non-terminal residue" evidence="6">
    <location>
        <position position="1"/>
    </location>
</feature>
<name>A0A0J5FSI1_9GAMM</name>
<comment type="caution">
    <text evidence="6">The sequence shown here is derived from an EMBL/GenBank/DDBJ whole genome shotgun (WGS) entry which is preliminary data.</text>
</comment>
<protein>
    <submittedName>
        <fullName evidence="6">Gramicidin synthetase</fullName>
    </submittedName>
</protein>
<dbReference type="InterPro" id="IPR042099">
    <property type="entry name" value="ANL_N_sf"/>
</dbReference>
<accession>A0A0J5FSI1</accession>
<dbReference type="PRINTS" id="PR00154">
    <property type="entry name" value="AMPBINDING"/>
</dbReference>
<dbReference type="EMBL" id="LFCV01000067">
    <property type="protein sequence ID" value="KMJ45034.1"/>
    <property type="molecule type" value="Genomic_DNA"/>
</dbReference>
<dbReference type="NCBIfam" id="TIGR01733">
    <property type="entry name" value="AA-adenyl-dom"/>
    <property type="match status" value="1"/>
</dbReference>
<dbReference type="PROSITE" id="PS00455">
    <property type="entry name" value="AMP_BINDING"/>
    <property type="match status" value="1"/>
</dbReference>
<gene>
    <name evidence="6" type="ORF">AB204_11245</name>
</gene>
<dbReference type="Gene3D" id="3.40.50.980">
    <property type="match status" value="2"/>
</dbReference>
<dbReference type="Pfam" id="PF00668">
    <property type="entry name" value="Condensation"/>
    <property type="match status" value="2"/>
</dbReference>
<dbReference type="CDD" id="cd05930">
    <property type="entry name" value="A_NRPS"/>
    <property type="match status" value="2"/>
</dbReference>
<comment type="cofactor">
    <cofactor evidence="1">
        <name>pantetheine 4'-phosphate</name>
        <dbReference type="ChEBI" id="CHEBI:47942"/>
    </cofactor>
</comment>
<dbReference type="FunFam" id="1.10.1200.10:FF:000005">
    <property type="entry name" value="Nonribosomal peptide synthetase 1"/>
    <property type="match status" value="2"/>
</dbReference>
<dbReference type="Gene3D" id="3.40.50.1820">
    <property type="entry name" value="alpha/beta hydrolase"/>
    <property type="match status" value="1"/>
</dbReference>
<evidence type="ECO:0000313" key="6">
    <source>
        <dbReference type="EMBL" id="KMJ45034.1"/>
    </source>
</evidence>
<dbReference type="PROSITE" id="PS00012">
    <property type="entry name" value="PHOSPHOPANTETHEINE"/>
    <property type="match status" value="2"/>
</dbReference>
<dbReference type="InterPro" id="IPR001242">
    <property type="entry name" value="Condensation_dom"/>
</dbReference>
<evidence type="ECO:0000259" key="5">
    <source>
        <dbReference type="PROSITE" id="PS50075"/>
    </source>
</evidence>
<dbReference type="Pfam" id="PF00975">
    <property type="entry name" value="Thioesterase"/>
    <property type="match status" value="1"/>
</dbReference>
<dbReference type="Proteomes" id="UP000036277">
    <property type="component" value="Unassembled WGS sequence"/>
</dbReference>
<dbReference type="GO" id="GO:0005737">
    <property type="term" value="C:cytoplasm"/>
    <property type="evidence" value="ECO:0007669"/>
    <property type="project" value="TreeGrafter"/>
</dbReference>
<feature type="domain" description="Carrier" evidence="5">
    <location>
        <begin position="1803"/>
        <end position="1878"/>
    </location>
</feature>
<dbReference type="InterPro" id="IPR001031">
    <property type="entry name" value="Thioesterase"/>
</dbReference>
<dbReference type="Gene3D" id="3.40.50.12780">
    <property type="entry name" value="N-terminal domain of ligase-like"/>
    <property type="match status" value="1"/>
</dbReference>
<dbReference type="InterPro" id="IPR029058">
    <property type="entry name" value="AB_hydrolase_fold"/>
</dbReference>
<dbReference type="InterPro" id="IPR020459">
    <property type="entry name" value="AMP-binding"/>
</dbReference>
<dbReference type="PANTHER" id="PTHR45527">
    <property type="entry name" value="NONRIBOSOMAL PEPTIDE SYNTHETASE"/>
    <property type="match status" value="1"/>
</dbReference>
<dbReference type="FunFam" id="3.30.300.30:FF:000010">
    <property type="entry name" value="Enterobactin synthetase component F"/>
    <property type="match status" value="1"/>
</dbReference>
<dbReference type="InterPro" id="IPR009081">
    <property type="entry name" value="PP-bd_ACP"/>
</dbReference>
<dbReference type="PANTHER" id="PTHR45527:SF1">
    <property type="entry name" value="FATTY ACID SYNTHASE"/>
    <property type="match status" value="1"/>
</dbReference>
<dbReference type="SUPFAM" id="SSF53474">
    <property type="entry name" value="alpha/beta-Hydrolases"/>
    <property type="match status" value="1"/>
</dbReference>
<evidence type="ECO:0000256" key="2">
    <source>
        <dbReference type="ARBA" id="ARBA00006432"/>
    </source>
</evidence>
<dbReference type="InterPro" id="IPR025110">
    <property type="entry name" value="AMP-bd_C"/>
</dbReference>
<dbReference type="Pfam" id="PF00550">
    <property type="entry name" value="PP-binding"/>
    <property type="match status" value="2"/>
</dbReference>
<dbReference type="STRING" id="880157.AB204_11245"/>
<dbReference type="SUPFAM" id="SSF56801">
    <property type="entry name" value="Acetyl-CoA synthetase-like"/>
    <property type="match status" value="2"/>
</dbReference>
<dbReference type="Gene3D" id="1.10.1200.10">
    <property type="entry name" value="ACP-like"/>
    <property type="match status" value="1"/>
</dbReference>
<dbReference type="SUPFAM" id="SSF47336">
    <property type="entry name" value="ACP-like"/>
    <property type="match status" value="2"/>
</dbReference>
<dbReference type="InterPro" id="IPR045851">
    <property type="entry name" value="AMP-bd_C_sf"/>
</dbReference>
<evidence type="ECO:0000256" key="1">
    <source>
        <dbReference type="ARBA" id="ARBA00001957"/>
    </source>
</evidence>
<sequence>FNGLTTYICSETERNAPAVEKLIQREGIEIAILPPVILKLLNGADLPSLQTLITGGESPTLDYLEHFSKNTCMLNGYGPTETTVCATVKEYQSGDIATNIGRAINNTRLYVLDKQGNLSPIGAPGELYIGGAGLARGYFNRPELTAERFVENPFASAEDRARGYTRIYKTGDLVRWLPDGNLEYLGRNDFQVKIRGYRIELGEIENALASHPQVKQAVVIDREHKGNKVLAAYLVADDVLSDETLMNYLFDRLPDYMLPASFTRIASVPLTLNGKLDRRALPEPTEENRGNYVAPRNALETQLCTIWQEVLDLERVGIEDNFFRIGGDSIVSIRLVSKLRLAGFSLQVKSIFEAPTVARLAQLLTQASSTVAIVAEQGLLSGEFGLLPIQQDFFNWNLSSPHHWNQAFMIRLPGNISHAAIEQALIVLVERHDMLRAHFVSTEGRYHQCYHADMPSWLPPLQQSGVSQSDKAELHQQLTQWQSDFNYSNGPLWQAAHLTGYTDGTARLFFAFHHLIIDVVSWRIIAEDIRRLLQDETLPAKTSSYRQWVNAVHHYAEHHQQEIPYWQQVMAENQIHSVSDESSQHMLGISVELTDILLREANTGYHTEINDLLLSALTLALQAVFSRPVNHIILEGHGREAIDNTLDVSETVGWFTTVYPVRLAMQDDIAETIIHTKEMLRAIPNKGIGYGALCQAGHLTDELPALSFNYLGKLSGEDEQNWSLTNDDCGTVAADDNRSHLLLNINGLIQAGRLQFSVSSHLSQAQTQVFITAFEQALNSVIMAGQKQAQAGGIKTPHDYGIKGISIKLLRRLQKMYHIEALYPATSLQQGFIYHHLAQPQDDAYRVQLLLDYRTQLDLTAYQQAWTLASLRFPILRTAFNWEEEALQIVTEGASLGAANFTIKDISQLPEEARNKAIEAIQQHDRNLSFDLSQPGLIRFTLIKQNEQLVTVLITQHHSITDGWSNPILLQAVHEYYNELIQGRVPQITLDNAYLATQQYHLDHRAESEAYWDERKIQFHRANDLSALLSHHVDLTQIKAIEKPAGKAITVQGNAYHQLKKMCREQGVTLNVVLQFAWHKLLHNYSGDEQTLVGTTVSGRDVPVDGIESSVGLYINTLPLAVQWTPAGNIATVLQDIQKDIAALNSHSAVSLAGLQPDGERLFHSLLIFENYPDPVVSENEEGIENTLVFRQAIEKVDYPLSLMAYEQDNRLIVKLSYGEDWLTGEQAQRLLDQLERILHAAACDPHQPHTSMMFLSEGERHTLLHIWNQTNVSYPQDQSLQQLFEAQVETTPDNVALVFEGETLTYRQLNERANQLAHAIRGNYQQQYDQQQCDQQLCDQQQRNAPLQADTPIALYLDRSPEMVISMLAVLKAGGAYVPISPEYPAERVSFILQDIRTPYVITQQRHLATLKEYTQTWVEQPTLIAADDQTITAGQPVENPAPVNKPTDLAYIIYTSGTTGQPKGVMIEHTSVNNLARFIARTHLLCPQTKALFFSNYVFDASVFEIFPVLITGASLFIAPTSVTKDSEQLLAFINFHNITKAFIPTALMNHFSAELFQSTLQVIHTGGEALNALNLRSGITLFNQYGPTEITVCATQHLLQDGERTIGKGIDNTRLYVLDDDGNPAPVGAPGELYIGGAGLARGYWNRPELTAERFVANPFATAEDKAKGYTRLYKTGDRVCWRPDGNLDYLGRNDFQVKIRGYRIELGEIENALAAHPQVKQAVVIDHEYKGNKVLAAYLVAAEVLSDETLIKHLSARLPEYMLPASFTRITSVPLTLNGKLNRRALPEPIWGTQDSYVAPRNTLETRLCAIWQEILGLEQIGIEDNFFRIGGNSLTAIKLTAAMRNEIDVDIPLNILFSYKCIALLAQWLETGSVKPDLLNFLTPESTATNKLFMVHPANSGSEVYAALANTLSDAYNCIGINNYNHCMDNQTDSLQKLTQIYMELILTETAIDKPIRILGWSLGGQLAMEIAFQLEQLGAKEIHLFLLDTIINNDEIKDLKNKLNMPSEYKKATRKLQEMGASDAYINTVLEAIPLEIEIGNGNLSGKLTHTNITLFKAGRTNPYYKEGVGFELSQLTRKIPDNNISQFTVNPLVITLVDDCYHENIIEAVPIISTEIINTLSIKDNIS</sequence>
<reference evidence="6 7" key="1">
    <citation type="submission" date="2015-06" db="EMBL/GenBank/DDBJ databases">
        <title>Draft Whole-Genome Sequence of the Entomopathogenic Bacterium Xenorhabdus khoisanae.</title>
        <authorList>
            <person name="Naidoo S."/>
            <person name="Featherston J."/>
            <person name="Gray V.M."/>
        </authorList>
    </citation>
    <scope>NUCLEOTIDE SEQUENCE [LARGE SCALE GENOMIC DNA]</scope>
    <source>
        <strain evidence="6 7">MCB</strain>
    </source>
</reference>